<dbReference type="Gene3D" id="3.40.640.10">
    <property type="entry name" value="Type I PLP-dependent aspartate aminotransferase-like (Major domain)"/>
    <property type="match status" value="1"/>
</dbReference>
<protein>
    <recommendedName>
        <fullName evidence="4 8">Glutamate-1-semialdehyde 2,1-aminomutase</fullName>
        <ecNumber evidence="4 8">5.4.3.8</ecNumber>
    </recommendedName>
</protein>
<dbReference type="HAMAP" id="MF_00375">
    <property type="entry name" value="HemL_aminotrans_3"/>
    <property type="match status" value="1"/>
</dbReference>
<dbReference type="GO" id="GO:0008483">
    <property type="term" value="F:transaminase activity"/>
    <property type="evidence" value="ECO:0007669"/>
    <property type="project" value="InterPro"/>
</dbReference>
<proteinExistence type="inferred from homology"/>
<comment type="cofactor">
    <cofactor evidence="1">
        <name>pyridoxal 5'-phosphate</name>
        <dbReference type="ChEBI" id="CHEBI:597326"/>
    </cofactor>
</comment>
<dbReference type="InterPro" id="IPR004639">
    <property type="entry name" value="4pyrrol_synth_GluAld_NH2Trfase"/>
</dbReference>
<dbReference type="InterPro" id="IPR015422">
    <property type="entry name" value="PyrdxlP-dep_Trfase_small"/>
</dbReference>
<dbReference type="NCBIfam" id="NF000818">
    <property type="entry name" value="PRK00062.1"/>
    <property type="match status" value="1"/>
</dbReference>
<dbReference type="Pfam" id="PF00202">
    <property type="entry name" value="Aminotran_3"/>
    <property type="match status" value="1"/>
</dbReference>
<comment type="pathway">
    <text evidence="2">Porphyrin-containing compound metabolism; protoporphyrin-IX biosynthesis; 5-aminolevulinate from L-glutamyl-tRNA(Glu): step 2/2.</text>
</comment>
<dbReference type="InterPro" id="IPR049704">
    <property type="entry name" value="Aminotrans_3_PPA_site"/>
</dbReference>
<keyword evidence="5 9" id="KW-0663">Pyridoxal phosphate</keyword>
<evidence type="ECO:0000256" key="6">
    <source>
        <dbReference type="ARBA" id="ARBA00023235"/>
    </source>
</evidence>
<dbReference type="PANTHER" id="PTHR43713">
    <property type="entry name" value="GLUTAMATE-1-SEMIALDEHYDE 2,1-AMINOMUTASE"/>
    <property type="match status" value="1"/>
</dbReference>
<evidence type="ECO:0000256" key="8">
    <source>
        <dbReference type="NCBIfam" id="TIGR00713"/>
    </source>
</evidence>
<evidence type="ECO:0000256" key="5">
    <source>
        <dbReference type="ARBA" id="ARBA00022898"/>
    </source>
</evidence>
<dbReference type="EMBL" id="SOJK01000006">
    <property type="protein sequence ID" value="TET48696.1"/>
    <property type="molecule type" value="Genomic_DNA"/>
</dbReference>
<comment type="similarity">
    <text evidence="3">Belongs to the class-III pyridoxal-phosphate-dependent aminotransferase family. HemL subfamily.</text>
</comment>
<dbReference type="CDD" id="cd00610">
    <property type="entry name" value="OAT_like"/>
    <property type="match status" value="1"/>
</dbReference>
<dbReference type="PROSITE" id="PS00600">
    <property type="entry name" value="AA_TRANSFER_CLASS_3"/>
    <property type="match status" value="1"/>
</dbReference>
<evidence type="ECO:0000256" key="10">
    <source>
        <dbReference type="SAM" id="Coils"/>
    </source>
</evidence>
<dbReference type="SUPFAM" id="SSF53383">
    <property type="entry name" value="PLP-dependent transferases"/>
    <property type="match status" value="1"/>
</dbReference>
<evidence type="ECO:0000313" key="11">
    <source>
        <dbReference type="EMBL" id="TET48696.1"/>
    </source>
</evidence>
<evidence type="ECO:0000256" key="2">
    <source>
        <dbReference type="ARBA" id="ARBA00004819"/>
    </source>
</evidence>
<dbReference type="Proteomes" id="UP000320679">
    <property type="component" value="Unassembled WGS sequence"/>
</dbReference>
<comment type="caution">
    <text evidence="11">The sequence shown here is derived from an EMBL/GenBank/DDBJ whole genome shotgun (WGS) entry which is preliminary data.</text>
</comment>
<dbReference type="InterPro" id="IPR015424">
    <property type="entry name" value="PyrdxlP-dep_Trfase"/>
</dbReference>
<reference evidence="11 12" key="1">
    <citation type="submission" date="2019-03" db="EMBL/GenBank/DDBJ databases">
        <title>Metabolic potential of uncultured bacteria and archaea associated with petroleum seepage in deep-sea sediments.</title>
        <authorList>
            <person name="Dong X."/>
            <person name="Hubert C."/>
        </authorList>
    </citation>
    <scope>NUCLEOTIDE SEQUENCE [LARGE SCALE GENOMIC DNA]</scope>
    <source>
        <strain evidence="11">E29_bin78</strain>
    </source>
</reference>
<dbReference type="GO" id="GO:0042286">
    <property type="term" value="F:glutamate-1-semialdehyde 2,1-aminomutase activity"/>
    <property type="evidence" value="ECO:0007669"/>
    <property type="project" value="UniProtKB-UniRule"/>
</dbReference>
<dbReference type="InterPro" id="IPR015421">
    <property type="entry name" value="PyrdxlP-dep_Trfase_major"/>
</dbReference>
<feature type="non-terminal residue" evidence="11">
    <location>
        <position position="385"/>
    </location>
</feature>
<gene>
    <name evidence="11" type="primary">hemL</name>
    <name evidence="11" type="ORF">E3J59_00240</name>
</gene>
<dbReference type="Gene3D" id="3.90.1150.10">
    <property type="entry name" value="Aspartate Aminotransferase, domain 1"/>
    <property type="match status" value="1"/>
</dbReference>
<evidence type="ECO:0000256" key="7">
    <source>
        <dbReference type="ARBA" id="ARBA00023244"/>
    </source>
</evidence>
<dbReference type="UniPathway" id="UPA00251">
    <property type="reaction ID" value="UER00317"/>
</dbReference>
<evidence type="ECO:0000256" key="1">
    <source>
        <dbReference type="ARBA" id="ARBA00001933"/>
    </source>
</evidence>
<keyword evidence="6 11" id="KW-0413">Isomerase</keyword>
<dbReference type="InterPro" id="IPR005814">
    <property type="entry name" value="Aminotrans_3"/>
</dbReference>
<dbReference type="NCBIfam" id="TIGR00713">
    <property type="entry name" value="hemL"/>
    <property type="match status" value="1"/>
</dbReference>
<dbReference type="PANTHER" id="PTHR43713:SF3">
    <property type="entry name" value="GLUTAMATE-1-SEMIALDEHYDE 2,1-AMINOMUTASE 1, CHLOROPLASTIC-RELATED"/>
    <property type="match status" value="1"/>
</dbReference>
<evidence type="ECO:0000313" key="12">
    <source>
        <dbReference type="Proteomes" id="UP000320679"/>
    </source>
</evidence>
<name>A0A523V1P5_UNCAE</name>
<dbReference type="EC" id="5.4.3.8" evidence="4 8"/>
<dbReference type="GO" id="GO:0006782">
    <property type="term" value="P:protoporphyrinogen IX biosynthetic process"/>
    <property type="evidence" value="ECO:0007669"/>
    <property type="project" value="UniProtKB-UniPathway"/>
</dbReference>
<accession>A0A523V1P5</accession>
<dbReference type="GO" id="GO:0030170">
    <property type="term" value="F:pyridoxal phosphate binding"/>
    <property type="evidence" value="ECO:0007669"/>
    <property type="project" value="InterPro"/>
</dbReference>
<evidence type="ECO:0000256" key="3">
    <source>
        <dbReference type="ARBA" id="ARBA00008981"/>
    </source>
</evidence>
<organism evidence="11 12">
    <name type="scientific">Aerophobetes bacterium</name>
    <dbReference type="NCBI Taxonomy" id="2030807"/>
    <lineage>
        <taxon>Bacteria</taxon>
        <taxon>Candidatus Aerophobota</taxon>
    </lineage>
</organism>
<dbReference type="GO" id="GO:0005737">
    <property type="term" value="C:cytoplasm"/>
    <property type="evidence" value="ECO:0007669"/>
    <property type="project" value="UniProtKB-UniRule"/>
</dbReference>
<evidence type="ECO:0000256" key="9">
    <source>
        <dbReference type="RuleBase" id="RU003560"/>
    </source>
</evidence>
<keyword evidence="7" id="KW-0627">Porphyrin biosynthesis</keyword>
<sequence length="385" mass="42251">MSKRKTMGTLYQEALRYIPGGVNSPARAFKAVGGDPLFIEKGQGSRIYDVDGSEYLDYVLSWGPLILGHTHPQVIEEIKEVLEKGTSFGAPTTRETELAKLIVKAVPGMEKIRLVNSGTEAAMSAIRLARGYTGRDKIVKFEGCYHGHADYLLVKAGSGATTLGCPDSAGVPQDFAKNTILAPYNDIRVAENILKENHREIAGVIIEPVAGNMGVVLPEEGFLQKLREITKEYGIILIFDEVITGFRVSYGGAQQYFRVIPDLTCLGKIIGGGLPVGAYGGKGEIMDYLSPLGPVYQAGTLSGNPIAVAAGIQTLKILSQARIYERLEERTRNLVERLRENARKLRVDVHINQIGSMFTLFFSSHKVYHYQSAKGSDEKKFAQYF</sequence>
<keyword evidence="10" id="KW-0175">Coiled coil</keyword>
<dbReference type="AlphaFoldDB" id="A0A523V1P5"/>
<evidence type="ECO:0000256" key="4">
    <source>
        <dbReference type="ARBA" id="ARBA00012143"/>
    </source>
</evidence>
<dbReference type="FunFam" id="3.40.640.10:FF:000021">
    <property type="entry name" value="Glutamate-1-semialdehyde 2,1-aminomutase"/>
    <property type="match status" value="1"/>
</dbReference>
<feature type="coiled-coil region" evidence="10">
    <location>
        <begin position="321"/>
        <end position="348"/>
    </location>
</feature>